<dbReference type="Gene3D" id="2.130.10.10">
    <property type="entry name" value="YVTN repeat-like/Quinoprotein amine dehydrogenase"/>
    <property type="match status" value="2"/>
</dbReference>
<dbReference type="SUPFAM" id="SSF46894">
    <property type="entry name" value="C-terminal effector domain of the bipartite response regulators"/>
    <property type="match status" value="1"/>
</dbReference>
<keyword evidence="1" id="KW-0812">Transmembrane</keyword>
<evidence type="ECO:0000256" key="2">
    <source>
        <dbReference type="SAM" id="SignalP"/>
    </source>
</evidence>
<evidence type="ECO:0000313" key="4">
    <source>
        <dbReference type="EMBL" id="RKD90999.1"/>
    </source>
</evidence>
<dbReference type="InterPro" id="IPR036388">
    <property type="entry name" value="WH-like_DNA-bd_sf"/>
</dbReference>
<dbReference type="InterPro" id="IPR000792">
    <property type="entry name" value="Tscrpt_reg_LuxR_C"/>
</dbReference>
<dbReference type="Pfam" id="PF00196">
    <property type="entry name" value="GerE"/>
    <property type="match status" value="1"/>
</dbReference>
<organism evidence="4 5">
    <name type="scientific">Mangrovibacterium diazotrophicum</name>
    <dbReference type="NCBI Taxonomy" id="1261403"/>
    <lineage>
        <taxon>Bacteria</taxon>
        <taxon>Pseudomonadati</taxon>
        <taxon>Bacteroidota</taxon>
        <taxon>Bacteroidia</taxon>
        <taxon>Marinilabiliales</taxon>
        <taxon>Prolixibacteraceae</taxon>
        <taxon>Mangrovibacterium</taxon>
    </lineage>
</organism>
<sequence length="941" mass="109703">MPRKIVIQATLLTLFIALSNPAWAIIHDKAVQNFTRMDYRAASQNWAVSRGTDGMMFFANHNGLLEFDGTNWQLHRLPNETILRSVYAVTNDSIYTSGYRELGYWVRDKLGRLQYHSLTAKAQNYIEDNDEFWNISVIDQKVYFHAFTRLLVYQNDSIKRIGLAAFTNTMQNINGNLFLAERDMGIYKISGNTVSPFLKTDFFTGKTVRFILSLDDKTILIGTASNGIFAFDGKDLKEWLPTWTNYFKEKELNRGYISPEGDFIFGTILDGIVVFDASGNFKKKYNTENGLQNNTVLGISTDQFNNIWLALDRGVSVISSSEMAGIEIESIPNVGAVYTAAIYNDQLYLGTNQGLFHRKLNSPQAPFELVPETQSQIWDIKVIDNQLLVGHNQGTFLITPTESKFITRHSGGFSIRQDTQNPNLLIQSTYSNLIVFEKKDGEYQYRNYIANFNDLIRYLEIDHYGNIWASHMHRGVYKMLLDDSRRKVVSREYFGENSLFGKDHSLHVFNVENRIVFTTKEKLYTYVDINDTIIPYDFLNQHLGKYKIAHRIIQAPNHHYWFITNDSFALFKIQNDSVELIRTYPNLIFESNPPIDEYENIYPITDTKAIVCLENGIAWLDASVVDENPTINYYHPKLREIQLSNNKDKMIFTLPTNKFLRVKNPYNNLRFKFSFPHYTNEPIYYQSYLQGISQQWSEKTTNPVFRFDRLPPGMYELKVKAVDIWGSESQEQLLSIEILPPWYKSLVARVVFILFTLSLLILFRAWGVRKIKRKEQLEHDRREKELVELRNEKLNSEVAYKSKELANSTMAIIKKNEFLMDLKAAVTDQKEQLGSRYPDKYYTNLINKIDKNIDSHDDWSIFETNFERAHEQFLKKLKEDYPDLTNKDLRLCAYIRMNLSSKEIAPLLGISVRGVENHRYRLRKKMGMDHDDNLIDFIMKY</sequence>
<feature type="signal peptide" evidence="2">
    <location>
        <begin position="1"/>
        <end position="24"/>
    </location>
</feature>
<feature type="chain" id="PRO_5019093349" evidence="2">
    <location>
        <begin position="25"/>
        <end position="941"/>
    </location>
</feature>
<keyword evidence="2" id="KW-0732">Signal</keyword>
<dbReference type="Gene3D" id="2.60.40.10">
    <property type="entry name" value="Immunoglobulins"/>
    <property type="match status" value="1"/>
</dbReference>
<feature type="domain" description="HTH luxR-type" evidence="3">
    <location>
        <begin position="881"/>
        <end position="938"/>
    </location>
</feature>
<name>A0A419W6B5_9BACT</name>
<keyword evidence="1" id="KW-0472">Membrane</keyword>
<dbReference type="Pfam" id="PF07495">
    <property type="entry name" value="Y_Y_Y"/>
    <property type="match status" value="1"/>
</dbReference>
<dbReference type="GO" id="GO:0003677">
    <property type="term" value="F:DNA binding"/>
    <property type="evidence" value="ECO:0007669"/>
    <property type="project" value="UniProtKB-KW"/>
</dbReference>
<accession>A0A419W6B5</accession>
<dbReference type="SUPFAM" id="SSF50998">
    <property type="entry name" value="Quinoprotein alcohol dehydrogenase-like"/>
    <property type="match status" value="1"/>
</dbReference>
<evidence type="ECO:0000256" key="1">
    <source>
        <dbReference type="SAM" id="Phobius"/>
    </source>
</evidence>
<dbReference type="InterPro" id="IPR011123">
    <property type="entry name" value="Y_Y_Y"/>
</dbReference>
<evidence type="ECO:0000313" key="5">
    <source>
        <dbReference type="Proteomes" id="UP000283387"/>
    </source>
</evidence>
<dbReference type="SMART" id="SM00421">
    <property type="entry name" value="HTH_LUXR"/>
    <property type="match status" value="1"/>
</dbReference>
<keyword evidence="5" id="KW-1185">Reference proteome</keyword>
<dbReference type="GO" id="GO:0006355">
    <property type="term" value="P:regulation of DNA-templated transcription"/>
    <property type="evidence" value="ECO:0007669"/>
    <property type="project" value="InterPro"/>
</dbReference>
<dbReference type="InterPro" id="IPR016032">
    <property type="entry name" value="Sig_transdc_resp-reg_C-effctor"/>
</dbReference>
<dbReference type="OrthoDB" id="1090267at2"/>
<comment type="caution">
    <text evidence="4">The sequence shown here is derived from an EMBL/GenBank/DDBJ whole genome shotgun (WGS) entry which is preliminary data.</text>
</comment>
<keyword evidence="4" id="KW-0238">DNA-binding</keyword>
<dbReference type="EMBL" id="RAPN01000001">
    <property type="protein sequence ID" value="RKD90999.1"/>
    <property type="molecule type" value="Genomic_DNA"/>
</dbReference>
<dbReference type="InterPro" id="IPR013783">
    <property type="entry name" value="Ig-like_fold"/>
</dbReference>
<dbReference type="AlphaFoldDB" id="A0A419W6B5"/>
<dbReference type="Gene3D" id="1.10.10.10">
    <property type="entry name" value="Winged helix-like DNA-binding domain superfamily/Winged helix DNA-binding domain"/>
    <property type="match status" value="1"/>
</dbReference>
<evidence type="ECO:0000259" key="3">
    <source>
        <dbReference type="SMART" id="SM00421"/>
    </source>
</evidence>
<keyword evidence="1" id="KW-1133">Transmembrane helix</keyword>
<dbReference type="RefSeq" id="WP_120272341.1">
    <property type="nucleotide sequence ID" value="NZ_RAPN01000001.1"/>
</dbReference>
<dbReference type="InterPro" id="IPR011047">
    <property type="entry name" value="Quinoprotein_ADH-like_sf"/>
</dbReference>
<proteinExistence type="predicted"/>
<feature type="transmembrane region" description="Helical" evidence="1">
    <location>
        <begin position="746"/>
        <end position="766"/>
    </location>
</feature>
<protein>
    <submittedName>
        <fullName evidence="4">DNA-binding CsgD family transcriptional regulator</fullName>
    </submittedName>
</protein>
<dbReference type="InterPro" id="IPR015943">
    <property type="entry name" value="WD40/YVTN_repeat-like_dom_sf"/>
</dbReference>
<gene>
    <name evidence="4" type="ORF">BC643_1347</name>
</gene>
<reference evidence="4 5" key="1">
    <citation type="submission" date="2018-09" db="EMBL/GenBank/DDBJ databases">
        <title>Genomic Encyclopedia of Archaeal and Bacterial Type Strains, Phase II (KMG-II): from individual species to whole genera.</title>
        <authorList>
            <person name="Goeker M."/>
        </authorList>
    </citation>
    <scope>NUCLEOTIDE SEQUENCE [LARGE SCALE GENOMIC DNA]</scope>
    <source>
        <strain evidence="4 5">DSM 27148</strain>
    </source>
</reference>
<dbReference type="Proteomes" id="UP000283387">
    <property type="component" value="Unassembled WGS sequence"/>
</dbReference>